<evidence type="ECO:0008006" key="5">
    <source>
        <dbReference type="Google" id="ProtNLM"/>
    </source>
</evidence>
<evidence type="ECO:0000313" key="4">
    <source>
        <dbReference type="Proteomes" id="UP000011864"/>
    </source>
</evidence>
<gene>
    <name evidence="3" type="ORF">C427_3564</name>
</gene>
<dbReference type="STRING" id="1129794.C427_3564"/>
<dbReference type="PANTHER" id="PTHR32309">
    <property type="entry name" value="TYROSINE-PROTEIN KINASE"/>
    <property type="match status" value="1"/>
</dbReference>
<evidence type="ECO:0000256" key="2">
    <source>
        <dbReference type="SAM" id="Phobius"/>
    </source>
</evidence>
<dbReference type="RefSeq" id="WP_007637641.1">
    <property type="nucleotide sequence ID" value="NC_020514.1"/>
</dbReference>
<proteinExistence type="predicted"/>
<dbReference type="OrthoDB" id="6148968at2"/>
<evidence type="ECO:0000256" key="1">
    <source>
        <dbReference type="SAM" id="Coils"/>
    </source>
</evidence>
<dbReference type="PANTHER" id="PTHR32309:SF13">
    <property type="entry name" value="FERRIC ENTEROBACTIN TRANSPORT PROTEIN FEPE"/>
    <property type="match status" value="1"/>
</dbReference>
<dbReference type="HOGENOM" id="CLU_044332_0_0_6"/>
<keyword evidence="1" id="KW-0175">Coiled coil</keyword>
<organism evidence="3 4">
    <name type="scientific">Paraglaciecola psychrophila 170</name>
    <dbReference type="NCBI Taxonomy" id="1129794"/>
    <lineage>
        <taxon>Bacteria</taxon>
        <taxon>Pseudomonadati</taxon>
        <taxon>Pseudomonadota</taxon>
        <taxon>Gammaproteobacteria</taxon>
        <taxon>Alteromonadales</taxon>
        <taxon>Alteromonadaceae</taxon>
        <taxon>Paraglaciecola</taxon>
    </lineage>
</organism>
<dbReference type="Proteomes" id="UP000011864">
    <property type="component" value="Chromosome"/>
</dbReference>
<keyword evidence="2" id="KW-0472">Membrane</keyword>
<feature type="transmembrane region" description="Helical" evidence="2">
    <location>
        <begin position="430"/>
        <end position="451"/>
    </location>
</feature>
<feature type="transmembrane region" description="Helical" evidence="2">
    <location>
        <begin position="21"/>
        <end position="45"/>
    </location>
</feature>
<keyword evidence="2" id="KW-0812">Transmembrane</keyword>
<evidence type="ECO:0000313" key="3">
    <source>
        <dbReference type="EMBL" id="AGH45672.1"/>
    </source>
</evidence>
<reference evidence="3 4" key="1">
    <citation type="journal article" date="2013" name="Genome Announc.">
        <title>Complete Genome Sequence of Glaciecola psychrophila Strain 170T.</title>
        <authorList>
            <person name="Yin J."/>
            <person name="Chen J."/>
            <person name="Liu G."/>
            <person name="Yu Y."/>
            <person name="Song L."/>
            <person name="Wang X."/>
            <person name="Qu X."/>
        </authorList>
    </citation>
    <scope>NUCLEOTIDE SEQUENCE [LARGE SCALE GENOMIC DNA]</scope>
    <source>
        <strain evidence="3 4">170</strain>
    </source>
</reference>
<keyword evidence="4" id="KW-1185">Reference proteome</keyword>
<dbReference type="EMBL" id="CP003837">
    <property type="protein sequence ID" value="AGH45672.1"/>
    <property type="molecule type" value="Genomic_DNA"/>
</dbReference>
<protein>
    <recommendedName>
        <fullName evidence="5">Polysaccharide chain length determinant N-terminal domain-containing protein</fullName>
    </recommendedName>
</protein>
<dbReference type="AlphaFoldDB" id="K7A9L5"/>
<dbReference type="KEGG" id="gps:C427_3564"/>
<feature type="coiled-coil region" evidence="1">
    <location>
        <begin position="153"/>
        <end position="199"/>
    </location>
</feature>
<dbReference type="eggNOG" id="COG3206">
    <property type="taxonomic scope" value="Bacteria"/>
</dbReference>
<dbReference type="GO" id="GO:0004713">
    <property type="term" value="F:protein tyrosine kinase activity"/>
    <property type="evidence" value="ECO:0007669"/>
    <property type="project" value="TreeGrafter"/>
</dbReference>
<dbReference type="GO" id="GO:0005886">
    <property type="term" value="C:plasma membrane"/>
    <property type="evidence" value="ECO:0007669"/>
    <property type="project" value="TreeGrafter"/>
</dbReference>
<dbReference type="InterPro" id="IPR050445">
    <property type="entry name" value="Bact_polysacc_biosynth/exp"/>
</dbReference>
<dbReference type="PATRIC" id="fig|1129794.4.peg.3545"/>
<keyword evidence="2" id="KW-1133">Transmembrane helix</keyword>
<accession>K7A9L5</accession>
<name>K7A9L5_9ALTE</name>
<sequence length="463" mass="51230">MHYPIAIPTRYQKFRAQFYRLVKWPCLAMCLCGYLFIALIVMLYLSMAPVYQSDLELVLPGTGASSSVVLDNVGQVVSQTSAPFSAGGFNPRVNYKEMLLSRGVLNLASEKTSLSAIEFGEPKIALTEQTSILVVSIKGSSAKQAETKAWALYQSLQEELSRLRSDEVSHRDKSIQRVLADYRVRLNEARANILQFQQDSSLVSQDQFTLLVSSLQTIKEKQLYLHAEVSNLIDYAFGLGKNLGVSADLAGKAFTLQSDVEFRGLLKELDISTSQLSEYQSRWGNGHPKVIAEHQRYQAARSSLLIRSNTIAGPHAASVFSSLDLEVNPMRAQMFADLIDASAKEKGITAQIADLRRSELHLQDQLKIYAREAAVLDRLQREFDLAEAVFTSAAARLEAGKADVFASYPVLQLLTKPSLPTDIHSPILKLGLAAGLVGFLFITSGVTVLCNRRRIIKVLLKRS</sequence>